<dbReference type="Pfam" id="PF00425">
    <property type="entry name" value="Chorismate_bind"/>
    <property type="match status" value="1"/>
</dbReference>
<gene>
    <name evidence="2" type="ORF">Ga0061068_10699</name>
</gene>
<dbReference type="InterPro" id="IPR015890">
    <property type="entry name" value="Chorismate_C"/>
</dbReference>
<organism evidence="2 3">
    <name type="scientific">Tepidiphilus thermophilus</name>
    <dbReference type="NCBI Taxonomy" id="876478"/>
    <lineage>
        <taxon>Bacteria</taxon>
        <taxon>Pseudomonadati</taxon>
        <taxon>Pseudomonadota</taxon>
        <taxon>Hydrogenophilia</taxon>
        <taxon>Hydrogenophilales</taxon>
        <taxon>Hydrogenophilaceae</taxon>
        <taxon>Tepidiphilus</taxon>
    </lineage>
</organism>
<evidence type="ECO:0000259" key="1">
    <source>
        <dbReference type="Pfam" id="PF00425"/>
    </source>
</evidence>
<dbReference type="InterPro" id="IPR036038">
    <property type="entry name" value="Aminotransferase-like"/>
</dbReference>
<dbReference type="EMBL" id="CYHH01000006">
    <property type="protein sequence ID" value="CUB07348.1"/>
    <property type="molecule type" value="Genomic_DNA"/>
</dbReference>
<dbReference type="AlphaFoldDB" id="A0A0K6IW84"/>
<sequence length="594" mass="66004">MGDERMNPEAWIDFAAPTAEDAPLRGRFVGLQAVLGANRHEEVGPLLERIDVAARNGSWAVGYVSYEAAAAFDPALETHEPAPGSPLAWFALFDRLAPWPESIVTGEYTPLRWCETLDEASFRAAVARIQRAIAEGEFYQLNFTAPVESPFSGDALAFFPALRRAQPGGYALFLDTGEGRRVASVSPELFFHRVGNRILCRPMKGTAPRGISPEEDARQALRLRSDEKERAENVMIVDLIRNDLSRLTRPGGVRVPRLFHTQAWPTVWQMSSDVEAELREAVSLREIFEALFPCGSVTGAPKVRAMHWIRRLEGGPRGVYCGAMGVVRPGGDATFNVPIRTVEIVQGRARCGIGSAITADARARSEAREWRVKRAFLERAARPFQILETMRLEGGEVAHWPLHRARLLRAARHFGHPCDESALEEAVRSAMDSWPEPAGRLRLLLDAEGKVSVEVGALPETPECPKVMLAHSPIDGTSEFVRYKTTRREAYEALGRAGIFDTLLWNESGEITEFTRGNVAVRFGETWYTPPLCCGLLDGVMRHLLLAQGRLVERMIRREELDSAEALAFLNALRGWVPVVLIQWEENDGPGRGE</sequence>
<dbReference type="Gene3D" id="3.60.120.10">
    <property type="entry name" value="Anthranilate synthase"/>
    <property type="match status" value="1"/>
</dbReference>
<dbReference type="InterPro" id="IPR005801">
    <property type="entry name" value="ADC_synthase"/>
</dbReference>
<dbReference type="GO" id="GO:0000162">
    <property type="term" value="P:L-tryptophan biosynthetic process"/>
    <property type="evidence" value="ECO:0007669"/>
    <property type="project" value="TreeGrafter"/>
</dbReference>
<accession>A0A0K6IW84</accession>
<name>A0A0K6IW84_9PROT</name>
<proteinExistence type="predicted"/>
<dbReference type="InterPro" id="IPR019999">
    <property type="entry name" value="Anth_synth_I-like"/>
</dbReference>
<dbReference type="PANTHER" id="PTHR11236">
    <property type="entry name" value="AMINOBENZOATE/ANTHRANILATE SYNTHASE"/>
    <property type="match status" value="1"/>
</dbReference>
<protein>
    <submittedName>
        <fullName evidence="2">Anthranilate/para-aminobenzoate synthases component I</fullName>
    </submittedName>
</protein>
<dbReference type="Gene3D" id="3.20.10.10">
    <property type="entry name" value="D-amino Acid Aminotransferase, subunit A, domain 2"/>
    <property type="match status" value="1"/>
</dbReference>
<dbReference type="InterPro" id="IPR001544">
    <property type="entry name" value="Aminotrans_IV"/>
</dbReference>
<dbReference type="PRINTS" id="PR00095">
    <property type="entry name" value="ANTSNTHASEI"/>
</dbReference>
<dbReference type="GO" id="GO:0046820">
    <property type="term" value="F:4-amino-4-deoxychorismate synthase activity"/>
    <property type="evidence" value="ECO:0007669"/>
    <property type="project" value="TreeGrafter"/>
</dbReference>
<dbReference type="SUPFAM" id="SSF56322">
    <property type="entry name" value="ADC synthase"/>
    <property type="match status" value="1"/>
</dbReference>
<dbReference type="Gene3D" id="3.30.470.10">
    <property type="match status" value="1"/>
</dbReference>
<evidence type="ECO:0000313" key="2">
    <source>
        <dbReference type="EMBL" id="CUB07348.1"/>
    </source>
</evidence>
<dbReference type="SUPFAM" id="SSF56752">
    <property type="entry name" value="D-aminoacid aminotransferase-like PLP-dependent enzymes"/>
    <property type="match status" value="1"/>
</dbReference>
<dbReference type="Proteomes" id="UP000182108">
    <property type="component" value="Unassembled WGS sequence"/>
</dbReference>
<feature type="domain" description="Chorismate-utilising enzyme C-terminal" evidence="1">
    <location>
        <begin position="119"/>
        <end position="373"/>
    </location>
</feature>
<keyword evidence="3" id="KW-1185">Reference proteome</keyword>
<dbReference type="InterPro" id="IPR043132">
    <property type="entry name" value="BCAT-like_C"/>
</dbReference>
<reference evidence="3" key="1">
    <citation type="submission" date="2015-08" db="EMBL/GenBank/DDBJ databases">
        <authorList>
            <person name="Babu N.S."/>
            <person name="Beckwith C.J."/>
            <person name="Beseler K.G."/>
            <person name="Brison A."/>
            <person name="Carone J.V."/>
            <person name="Caskin T.P."/>
            <person name="Diamond M."/>
            <person name="Durham M.E."/>
            <person name="Foxe J.M."/>
            <person name="Go M."/>
            <person name="Henderson B.A."/>
            <person name="Jones I.B."/>
            <person name="McGettigan J.A."/>
            <person name="Micheletti S.J."/>
            <person name="Nasrallah M.E."/>
            <person name="Ortiz D."/>
            <person name="Piller C.R."/>
            <person name="Privatt S.R."/>
            <person name="Schneider S.L."/>
            <person name="Sharp S."/>
            <person name="Smith T.C."/>
            <person name="Stanton J.D."/>
            <person name="Ullery H.E."/>
            <person name="Wilson R.J."/>
            <person name="Serrano M.G."/>
            <person name="Buck G."/>
            <person name="Lee V."/>
            <person name="Wang Y."/>
            <person name="Carvalho R."/>
            <person name="Voegtly L."/>
            <person name="Shi R."/>
            <person name="Duckworth R."/>
            <person name="Johnson A."/>
            <person name="Loviza R."/>
            <person name="Walstead R."/>
            <person name="Shah Z."/>
            <person name="Kiflezghi M."/>
            <person name="Wade K."/>
            <person name="Ball S.L."/>
            <person name="Bradley K.W."/>
            <person name="Asai D.J."/>
            <person name="Bowman C.A."/>
            <person name="Russell D.A."/>
            <person name="Pope W.H."/>
            <person name="Jacobs-Sera D."/>
            <person name="Hendrix R.W."/>
            <person name="Hatfull G.F."/>
        </authorList>
    </citation>
    <scope>NUCLEOTIDE SEQUENCE [LARGE SCALE GENOMIC DNA]</scope>
    <source>
        <strain evidence="3">JCM 19170</strain>
    </source>
</reference>
<evidence type="ECO:0000313" key="3">
    <source>
        <dbReference type="Proteomes" id="UP000182108"/>
    </source>
</evidence>
<dbReference type="PANTHER" id="PTHR11236:SF50">
    <property type="entry name" value="AMINODEOXYCHORISMATE SYNTHASE COMPONENT 1"/>
    <property type="match status" value="1"/>
</dbReference>
<dbReference type="InterPro" id="IPR043131">
    <property type="entry name" value="BCAT-like_N"/>
</dbReference>
<dbReference type="Pfam" id="PF01063">
    <property type="entry name" value="Aminotran_4"/>
    <property type="match status" value="1"/>
</dbReference>